<dbReference type="SUPFAM" id="SSF52540">
    <property type="entry name" value="P-loop containing nucleoside triphosphate hydrolases"/>
    <property type="match status" value="1"/>
</dbReference>
<dbReference type="Pfam" id="PF08402">
    <property type="entry name" value="TOBE_2"/>
    <property type="match status" value="1"/>
</dbReference>
<protein>
    <submittedName>
        <fullName evidence="6">ABC transporter ATP-binding protein</fullName>
    </submittedName>
</protein>
<evidence type="ECO:0000313" key="7">
    <source>
        <dbReference type="Proteomes" id="UP001269144"/>
    </source>
</evidence>
<keyword evidence="3" id="KW-1278">Translocase</keyword>
<dbReference type="Gene3D" id="2.40.50.100">
    <property type="match status" value="1"/>
</dbReference>
<name>A0ABU2HWA8_9RHOB</name>
<keyword evidence="6" id="KW-0547">Nucleotide-binding</keyword>
<dbReference type="PANTHER" id="PTHR43875:SF15">
    <property type="entry name" value="TREHALOSE IMPORT ATP-BINDING PROTEIN SUGC"/>
    <property type="match status" value="1"/>
</dbReference>
<dbReference type="SUPFAM" id="SSF50331">
    <property type="entry name" value="MOP-like"/>
    <property type="match status" value="1"/>
</dbReference>
<evidence type="ECO:0000256" key="2">
    <source>
        <dbReference type="ARBA" id="ARBA00022475"/>
    </source>
</evidence>
<dbReference type="InterPro" id="IPR027417">
    <property type="entry name" value="P-loop_NTPase"/>
</dbReference>
<reference evidence="7" key="1">
    <citation type="submission" date="2023-07" db="EMBL/GenBank/DDBJ databases">
        <title>Paracoccus sp. MBLB3053 whole genome sequence.</title>
        <authorList>
            <person name="Hwang C.Y."/>
            <person name="Cho E.-S."/>
            <person name="Seo M.-J."/>
        </authorList>
    </citation>
    <scope>NUCLEOTIDE SEQUENCE [LARGE SCALE GENOMIC DNA]</scope>
    <source>
        <strain evidence="7">MBLB3053</strain>
    </source>
</reference>
<dbReference type="PANTHER" id="PTHR43875">
    <property type="entry name" value="MALTODEXTRIN IMPORT ATP-BINDING PROTEIN MSMX"/>
    <property type="match status" value="1"/>
</dbReference>
<keyword evidence="2" id="KW-1003">Cell membrane</keyword>
<evidence type="ECO:0000313" key="6">
    <source>
        <dbReference type="EMBL" id="MDS9469308.1"/>
    </source>
</evidence>
<keyword evidence="4" id="KW-0472">Membrane</keyword>
<dbReference type="EMBL" id="JAVQLW010000003">
    <property type="protein sequence ID" value="MDS9469308.1"/>
    <property type="molecule type" value="Genomic_DNA"/>
</dbReference>
<sequence>MQDELRRLHRELGTTFVFVTHDQEEALALSSNIAIFNQGRLQQLGSPSEVYERPSNRFVAEFLGDINILPVEGVGRDAKVEGQAIALPAPQGSARSHVAIRPEHMRLARPGEAGNALPMRLVDQIYLGAESRLQLQTRGGVPIVLNIPNSATPNAIEVGSEVLVGWDAQNSFLI</sequence>
<evidence type="ECO:0000256" key="4">
    <source>
        <dbReference type="ARBA" id="ARBA00023136"/>
    </source>
</evidence>
<organism evidence="6 7">
    <name type="scientific">Paracoccus aurantius</name>
    <dbReference type="NCBI Taxonomy" id="3073814"/>
    <lineage>
        <taxon>Bacteria</taxon>
        <taxon>Pseudomonadati</taxon>
        <taxon>Pseudomonadota</taxon>
        <taxon>Alphaproteobacteria</taxon>
        <taxon>Rhodobacterales</taxon>
        <taxon>Paracoccaceae</taxon>
        <taxon>Paracoccus</taxon>
    </lineage>
</organism>
<evidence type="ECO:0000256" key="3">
    <source>
        <dbReference type="ARBA" id="ARBA00022967"/>
    </source>
</evidence>
<evidence type="ECO:0000259" key="5">
    <source>
        <dbReference type="Pfam" id="PF08402"/>
    </source>
</evidence>
<keyword evidence="7" id="KW-1185">Reference proteome</keyword>
<dbReference type="InterPro" id="IPR008995">
    <property type="entry name" value="Mo/tungstate-bd_C_term_dom"/>
</dbReference>
<dbReference type="GO" id="GO:0005524">
    <property type="term" value="F:ATP binding"/>
    <property type="evidence" value="ECO:0007669"/>
    <property type="project" value="UniProtKB-KW"/>
</dbReference>
<proteinExistence type="inferred from homology"/>
<comment type="similarity">
    <text evidence="1">Belongs to the ABC transporter superfamily.</text>
</comment>
<dbReference type="Gene3D" id="3.40.50.300">
    <property type="entry name" value="P-loop containing nucleotide triphosphate hydrolases"/>
    <property type="match status" value="1"/>
</dbReference>
<gene>
    <name evidence="6" type="ORF">RGQ15_17235</name>
</gene>
<comment type="caution">
    <text evidence="6">The sequence shown here is derived from an EMBL/GenBank/DDBJ whole genome shotgun (WGS) entry which is preliminary data.</text>
</comment>
<accession>A0ABU2HWA8</accession>
<dbReference type="InterPro" id="IPR047641">
    <property type="entry name" value="ABC_transpr_MalK/UgpC-like"/>
</dbReference>
<dbReference type="Proteomes" id="UP001269144">
    <property type="component" value="Unassembled WGS sequence"/>
</dbReference>
<dbReference type="InterPro" id="IPR013611">
    <property type="entry name" value="Transp-assoc_OB_typ2"/>
</dbReference>
<feature type="domain" description="Transport-associated OB type 2" evidence="5">
    <location>
        <begin position="98"/>
        <end position="172"/>
    </location>
</feature>
<keyword evidence="6" id="KW-0067">ATP-binding</keyword>
<evidence type="ECO:0000256" key="1">
    <source>
        <dbReference type="ARBA" id="ARBA00005417"/>
    </source>
</evidence>